<evidence type="ECO:0000256" key="5">
    <source>
        <dbReference type="SAM" id="Phobius"/>
    </source>
</evidence>
<feature type="transmembrane region" description="Helical" evidence="5">
    <location>
        <begin position="95"/>
        <end position="116"/>
    </location>
</feature>
<dbReference type="EMBL" id="JAWDGP010003587">
    <property type="protein sequence ID" value="KAK3772919.1"/>
    <property type="molecule type" value="Genomic_DNA"/>
</dbReference>
<feature type="transmembrane region" description="Helical" evidence="5">
    <location>
        <begin position="64"/>
        <end position="83"/>
    </location>
</feature>
<dbReference type="InterPro" id="IPR050186">
    <property type="entry name" value="TPT_transporter"/>
</dbReference>
<evidence type="ECO:0000259" key="7">
    <source>
        <dbReference type="Pfam" id="PF04230"/>
    </source>
</evidence>
<feature type="domain" description="Sugar phosphate transporter" evidence="6">
    <location>
        <begin position="22"/>
        <end position="312"/>
    </location>
</feature>
<keyword evidence="4 5" id="KW-0472">Membrane</keyword>
<feature type="transmembrane region" description="Helical" evidence="5">
    <location>
        <begin position="213"/>
        <end position="231"/>
    </location>
</feature>
<evidence type="ECO:0000256" key="3">
    <source>
        <dbReference type="ARBA" id="ARBA00022989"/>
    </source>
</evidence>
<dbReference type="GO" id="GO:0016020">
    <property type="term" value="C:membrane"/>
    <property type="evidence" value="ECO:0007669"/>
    <property type="project" value="UniProtKB-SubCell"/>
</dbReference>
<dbReference type="Pfam" id="PF03151">
    <property type="entry name" value="TPT"/>
    <property type="match status" value="1"/>
</dbReference>
<name>A0AAE1DJE2_9GAST</name>
<comment type="caution">
    <text evidence="8">The sequence shown here is derived from an EMBL/GenBank/DDBJ whole genome shotgun (WGS) entry which is preliminary data.</text>
</comment>
<keyword evidence="2 5" id="KW-0812">Transmembrane</keyword>
<gene>
    <name evidence="8" type="ORF">RRG08_029837</name>
</gene>
<evidence type="ECO:0000259" key="6">
    <source>
        <dbReference type="Pfam" id="PF03151"/>
    </source>
</evidence>
<dbReference type="InterPro" id="IPR004853">
    <property type="entry name" value="Sugar_P_trans_dom"/>
</dbReference>
<comment type="subcellular location">
    <subcellularLocation>
        <location evidence="1">Membrane</location>
        <topology evidence="1">Multi-pass membrane protein</topology>
    </subcellularLocation>
</comment>
<evidence type="ECO:0008006" key="10">
    <source>
        <dbReference type="Google" id="ProtNLM"/>
    </source>
</evidence>
<evidence type="ECO:0000256" key="2">
    <source>
        <dbReference type="ARBA" id="ARBA00022692"/>
    </source>
</evidence>
<evidence type="ECO:0000256" key="1">
    <source>
        <dbReference type="ARBA" id="ARBA00004141"/>
    </source>
</evidence>
<keyword evidence="3 5" id="KW-1133">Transmembrane helix</keyword>
<dbReference type="Pfam" id="PF04230">
    <property type="entry name" value="PS_pyruv_trans"/>
    <property type="match status" value="2"/>
</dbReference>
<sequence>MLSSISSQQKSPSLLSPWSIAIFFTWTVTSFLCHFFAKHFLGAMGESMSTGRARGFSSAQLKSGAINATLLSIFQVGLCYILVKVRCPGGKWNLVLVTACHIGATWFTNVSMACVFASSTFAIKLMEPITSALMQFLILGTPLSPLAVLSLPVIVGGAIIFSGSPISESNFSFGIAAAFISNIVLALRNVSLKMDSAKQGQTEISLKPVTRELVIFVMLCGGSGVVAWTQGYLPRRMVYLATTCTLSGLFHVIYSYVSTGVVLLHLSVVSHAVTNILKRLLVVILLYVTGSRSASPFNFLGLAVCTLGLFVYAWSKKSTQSHLEDDRKVKRDSTSWATSLTKLTSIIISLLIISLGVNKNLPGSKELKIVIKSPELTLLAPAPSTVYQFDRTFSQEAHNLPRRENLVPDMDSYLAPQADNIHQFLQEDHYREPNRSSFLSRQLLTPAEISNEAQRIHFDVIGKALGKFKYAMLLDIASFENKGDPCITVGEVYFLARIKLEIVYYCSAATSCSYGNMQKAAQKAQTFSVEELVILIHGGGNISGYAFSDIHRFFILNAFRNYKIFVFPQSIWVRFQNFEHPHFKRCINHYCCNENVTFVMRDHLSYSIAKKYFHGATKFILAPDMAFQIGPVKRFMSPVFDIMWIRRGDAETPGYSNIPAPPPGIRLHVSDWWKWQTPGASNSLEKAHYICTNGFFYLQRGRVVITDRLHGHILATLLNIPHVIIDNKAHKLSAYHNSWTASLENTVLTDDPSKAVDLAVELLHKYNGSLPPRVPFLHIDETLIEDHTFDKPEMSYP</sequence>
<reference evidence="8" key="1">
    <citation type="journal article" date="2023" name="G3 (Bethesda)">
        <title>A reference genome for the long-term kleptoplast-retaining sea slug Elysia crispata morphotype clarki.</title>
        <authorList>
            <person name="Eastman K.E."/>
            <person name="Pendleton A.L."/>
            <person name="Shaikh M.A."/>
            <person name="Suttiyut T."/>
            <person name="Ogas R."/>
            <person name="Tomko P."/>
            <person name="Gavelis G."/>
            <person name="Widhalm J.R."/>
            <person name="Wisecaver J.H."/>
        </authorList>
    </citation>
    <scope>NUCLEOTIDE SEQUENCE</scope>
    <source>
        <strain evidence="8">ECLA1</strain>
    </source>
</reference>
<feature type="transmembrane region" description="Helical" evidence="5">
    <location>
        <begin position="336"/>
        <end position="357"/>
    </location>
</feature>
<feature type="transmembrane region" description="Helical" evidence="5">
    <location>
        <begin position="136"/>
        <end position="161"/>
    </location>
</feature>
<dbReference type="AlphaFoldDB" id="A0AAE1DJE2"/>
<keyword evidence="9" id="KW-1185">Reference proteome</keyword>
<evidence type="ECO:0000256" key="4">
    <source>
        <dbReference type="ARBA" id="ARBA00023136"/>
    </source>
</evidence>
<feature type="domain" description="Polysaccharide pyruvyl transferase" evidence="7">
    <location>
        <begin position="508"/>
        <end position="634"/>
    </location>
</feature>
<feature type="transmembrane region" description="Helical" evidence="5">
    <location>
        <begin position="294"/>
        <end position="315"/>
    </location>
</feature>
<dbReference type="Proteomes" id="UP001283361">
    <property type="component" value="Unassembled WGS sequence"/>
</dbReference>
<accession>A0AAE1DJE2</accession>
<feature type="transmembrane region" description="Helical" evidence="5">
    <location>
        <begin position="20"/>
        <end position="43"/>
    </location>
</feature>
<proteinExistence type="predicted"/>
<protein>
    <recommendedName>
        <fullName evidence="10">Sugar phosphate transporter domain-containing protein</fullName>
    </recommendedName>
</protein>
<feature type="transmembrane region" description="Helical" evidence="5">
    <location>
        <begin position="264"/>
        <end position="288"/>
    </location>
</feature>
<evidence type="ECO:0000313" key="8">
    <source>
        <dbReference type="EMBL" id="KAK3772919.1"/>
    </source>
</evidence>
<organism evidence="8 9">
    <name type="scientific">Elysia crispata</name>
    <name type="common">lettuce slug</name>
    <dbReference type="NCBI Taxonomy" id="231223"/>
    <lineage>
        <taxon>Eukaryota</taxon>
        <taxon>Metazoa</taxon>
        <taxon>Spiralia</taxon>
        <taxon>Lophotrochozoa</taxon>
        <taxon>Mollusca</taxon>
        <taxon>Gastropoda</taxon>
        <taxon>Heterobranchia</taxon>
        <taxon>Euthyneura</taxon>
        <taxon>Panpulmonata</taxon>
        <taxon>Sacoglossa</taxon>
        <taxon>Placobranchoidea</taxon>
        <taxon>Plakobranchidae</taxon>
        <taxon>Elysia</taxon>
    </lineage>
</organism>
<dbReference type="InterPro" id="IPR007345">
    <property type="entry name" value="Polysacch_pyruvyl_Trfase"/>
</dbReference>
<evidence type="ECO:0000313" key="9">
    <source>
        <dbReference type="Proteomes" id="UP001283361"/>
    </source>
</evidence>
<feature type="domain" description="Polysaccharide pyruvyl transferase" evidence="7">
    <location>
        <begin position="698"/>
        <end position="727"/>
    </location>
</feature>
<dbReference type="PANTHER" id="PTHR11132">
    <property type="entry name" value="SOLUTE CARRIER FAMILY 35"/>
    <property type="match status" value="1"/>
</dbReference>
<feature type="transmembrane region" description="Helical" evidence="5">
    <location>
        <begin position="173"/>
        <end position="192"/>
    </location>
</feature>